<evidence type="ECO:0000313" key="2">
    <source>
        <dbReference type="EMBL" id="MDN3572954.1"/>
    </source>
</evidence>
<evidence type="ECO:0000313" key="3">
    <source>
        <dbReference type="Proteomes" id="UP001244297"/>
    </source>
</evidence>
<feature type="transmembrane region" description="Helical" evidence="1">
    <location>
        <begin position="28"/>
        <end position="44"/>
    </location>
</feature>
<sequence>MLKYWVKDEVLWRCYVAVQIQNIQEGQALIAMIIALGIVILLGAHYQHEVAMGAAVIVLILSGRWFLRAGDAVIKAREVQSLVELELNRRERERLGY</sequence>
<dbReference type="Proteomes" id="UP001244297">
    <property type="component" value="Unassembled WGS sequence"/>
</dbReference>
<protein>
    <submittedName>
        <fullName evidence="2">Uncharacterized protein</fullName>
    </submittedName>
</protein>
<accession>A0ABT8AUD7</accession>
<comment type="caution">
    <text evidence="2">The sequence shown here is derived from an EMBL/GenBank/DDBJ whole genome shotgun (WGS) entry which is preliminary data.</text>
</comment>
<gene>
    <name evidence="2" type="ORF">QWZ18_20280</name>
</gene>
<dbReference type="RefSeq" id="WP_238293015.1">
    <property type="nucleotide sequence ID" value="NZ_BPQS01000062.1"/>
</dbReference>
<keyword evidence="1" id="KW-0472">Membrane</keyword>
<feature type="transmembrane region" description="Helical" evidence="1">
    <location>
        <begin position="50"/>
        <end position="67"/>
    </location>
</feature>
<evidence type="ECO:0000256" key="1">
    <source>
        <dbReference type="SAM" id="Phobius"/>
    </source>
</evidence>
<dbReference type="EMBL" id="JAUFPT010000063">
    <property type="protein sequence ID" value="MDN3572954.1"/>
    <property type="molecule type" value="Genomic_DNA"/>
</dbReference>
<keyword evidence="1" id="KW-1133">Transmembrane helix</keyword>
<organism evidence="2 3">
    <name type="scientific">Methylobacterium longum</name>
    <dbReference type="NCBI Taxonomy" id="767694"/>
    <lineage>
        <taxon>Bacteria</taxon>
        <taxon>Pseudomonadati</taxon>
        <taxon>Pseudomonadota</taxon>
        <taxon>Alphaproteobacteria</taxon>
        <taxon>Hyphomicrobiales</taxon>
        <taxon>Methylobacteriaceae</taxon>
        <taxon>Methylobacterium</taxon>
    </lineage>
</organism>
<proteinExistence type="predicted"/>
<name>A0ABT8AUD7_9HYPH</name>
<keyword evidence="1" id="KW-0812">Transmembrane</keyword>
<keyword evidence="3" id="KW-1185">Reference proteome</keyword>
<reference evidence="3" key="1">
    <citation type="journal article" date="2019" name="Int. J. Syst. Evol. Microbiol.">
        <title>The Global Catalogue of Microorganisms (GCM) 10K type strain sequencing project: providing services to taxonomists for standard genome sequencing and annotation.</title>
        <authorList>
            <consortium name="The Broad Institute Genomics Platform"/>
            <consortium name="The Broad Institute Genome Sequencing Center for Infectious Disease"/>
            <person name="Wu L."/>
            <person name="Ma J."/>
        </authorList>
    </citation>
    <scope>NUCLEOTIDE SEQUENCE [LARGE SCALE GENOMIC DNA]</scope>
    <source>
        <strain evidence="3">CECT 7806</strain>
    </source>
</reference>